<feature type="compositionally biased region" description="Polar residues" evidence="4">
    <location>
        <begin position="113"/>
        <end position="124"/>
    </location>
</feature>
<keyword evidence="2 3" id="KW-0694">RNA-binding</keyword>
<dbReference type="GO" id="GO:0003723">
    <property type="term" value="F:RNA binding"/>
    <property type="evidence" value="ECO:0007669"/>
    <property type="project" value="UniProtKB-UniRule"/>
</dbReference>
<dbReference type="InterPro" id="IPR012677">
    <property type="entry name" value="Nucleotide-bd_a/b_plait_sf"/>
</dbReference>
<organism evidence="6 7">
    <name type="scientific">Aspergillus ruber (strain CBS 135680)</name>
    <dbReference type="NCBI Taxonomy" id="1388766"/>
    <lineage>
        <taxon>Eukaryota</taxon>
        <taxon>Fungi</taxon>
        <taxon>Dikarya</taxon>
        <taxon>Ascomycota</taxon>
        <taxon>Pezizomycotina</taxon>
        <taxon>Eurotiomycetes</taxon>
        <taxon>Eurotiomycetidae</taxon>
        <taxon>Eurotiales</taxon>
        <taxon>Aspergillaceae</taxon>
        <taxon>Aspergillus</taxon>
        <taxon>Aspergillus subgen. Aspergillus</taxon>
    </lineage>
</organism>
<gene>
    <name evidence="6" type="ORF">EURHEDRAFT_411785</name>
</gene>
<accession>A0A017SGJ4</accession>
<sequence>MYCFRRAAIRLFSTSALATPVQRRSISAINRRQLLSFIPRQSPHYAFQHRWNSDEAGRRELLEAENDKDNKKNAKNKSEDAATQEGKRGVTEETEPGLKSMPTQTVAEIEPETISQNLEESANSDPDAVEEGPRTESKPTSNKAQETAPTPPSGPARFRYVEQPAAPKETVFISNLYFDITADDLRKKMEDFGVVENVTIVHDARGISRGFGYVTYDTTESASSAIENMDGIYYEGRQVFAQYARVNTGDYKLRKPKNPPSRTIFVSRIPAEMTVQELHELFDDIHNVIDIRVSVDRRTGYLRGFAHAEFLDLQSAKEAFEVLGKKRPHNKPLKLDYSHTNRKMPGPNIGSGFAGYEPPVYSGPSSSESS</sequence>
<evidence type="ECO:0000313" key="6">
    <source>
        <dbReference type="EMBL" id="EYE96042.1"/>
    </source>
</evidence>
<feature type="compositionally biased region" description="Low complexity" evidence="4">
    <location>
        <begin position="355"/>
        <end position="370"/>
    </location>
</feature>
<dbReference type="EMBL" id="KK088420">
    <property type="protein sequence ID" value="EYE96042.1"/>
    <property type="molecule type" value="Genomic_DNA"/>
</dbReference>
<dbReference type="STRING" id="1388766.A0A017SGJ4"/>
<feature type="domain" description="RRM" evidence="5">
    <location>
        <begin position="169"/>
        <end position="246"/>
    </location>
</feature>
<dbReference type="Proteomes" id="UP000019804">
    <property type="component" value="Unassembled WGS sequence"/>
</dbReference>
<keyword evidence="7" id="KW-1185">Reference proteome</keyword>
<feature type="region of interest" description="Disordered" evidence="4">
    <location>
        <begin position="64"/>
        <end position="158"/>
    </location>
</feature>
<name>A0A017SGJ4_ASPRC</name>
<dbReference type="HOGENOM" id="CLU_012062_15_0_1"/>
<dbReference type="Gene3D" id="3.30.70.330">
    <property type="match status" value="2"/>
</dbReference>
<dbReference type="CDD" id="cd00590">
    <property type="entry name" value="RRM_SF"/>
    <property type="match status" value="1"/>
</dbReference>
<dbReference type="SUPFAM" id="SSF54928">
    <property type="entry name" value="RNA-binding domain, RBD"/>
    <property type="match status" value="2"/>
</dbReference>
<dbReference type="OrthoDB" id="6730379at2759"/>
<feature type="domain" description="RRM" evidence="5">
    <location>
        <begin position="262"/>
        <end position="340"/>
    </location>
</feature>
<feature type="compositionally biased region" description="Polar residues" evidence="4">
    <location>
        <begin position="138"/>
        <end position="148"/>
    </location>
</feature>
<keyword evidence="1" id="KW-0677">Repeat</keyword>
<evidence type="ECO:0000256" key="4">
    <source>
        <dbReference type="SAM" id="MobiDB-lite"/>
    </source>
</evidence>
<dbReference type="PANTHER" id="PTHR23236:SF119">
    <property type="entry name" value="NUCLEAR RNA-BINDING PROTEIN SART-3"/>
    <property type="match status" value="1"/>
</dbReference>
<evidence type="ECO:0000313" key="7">
    <source>
        <dbReference type="Proteomes" id="UP000019804"/>
    </source>
</evidence>
<evidence type="ECO:0000256" key="2">
    <source>
        <dbReference type="ARBA" id="ARBA00022884"/>
    </source>
</evidence>
<dbReference type="AlphaFoldDB" id="A0A017SGJ4"/>
<evidence type="ECO:0000259" key="5">
    <source>
        <dbReference type="PROSITE" id="PS50102"/>
    </source>
</evidence>
<reference evidence="7" key="1">
    <citation type="journal article" date="2014" name="Nat. Commun.">
        <title>Genomic adaptations of the halophilic Dead Sea filamentous fungus Eurotium rubrum.</title>
        <authorList>
            <person name="Kis-Papo T."/>
            <person name="Weig A.R."/>
            <person name="Riley R."/>
            <person name="Persoh D."/>
            <person name="Salamov A."/>
            <person name="Sun H."/>
            <person name="Lipzen A."/>
            <person name="Wasser S.P."/>
            <person name="Rambold G."/>
            <person name="Grigoriev I.V."/>
            <person name="Nevo E."/>
        </authorList>
    </citation>
    <scope>NUCLEOTIDE SEQUENCE [LARGE SCALE GENOMIC DNA]</scope>
    <source>
        <strain evidence="7">CBS 135680</strain>
    </source>
</reference>
<dbReference type="RefSeq" id="XP_040639730.1">
    <property type="nucleotide sequence ID" value="XM_040781725.1"/>
</dbReference>
<protein>
    <submittedName>
        <fullName evidence="6">RNA-binding domain-containing protein</fullName>
    </submittedName>
</protein>
<feature type="compositionally biased region" description="Basic and acidic residues" evidence="4">
    <location>
        <begin position="64"/>
        <end position="91"/>
    </location>
</feature>
<dbReference type="InterPro" id="IPR035979">
    <property type="entry name" value="RBD_domain_sf"/>
</dbReference>
<dbReference type="InterPro" id="IPR000504">
    <property type="entry name" value="RRM_dom"/>
</dbReference>
<dbReference type="SMART" id="SM00360">
    <property type="entry name" value="RRM"/>
    <property type="match status" value="2"/>
</dbReference>
<evidence type="ECO:0000256" key="3">
    <source>
        <dbReference type="PROSITE-ProRule" id="PRU00176"/>
    </source>
</evidence>
<dbReference type="Pfam" id="PF00076">
    <property type="entry name" value="RRM_1"/>
    <property type="match status" value="2"/>
</dbReference>
<dbReference type="PANTHER" id="PTHR23236">
    <property type="entry name" value="EUKARYOTIC TRANSLATION INITIATION FACTOR 4B/4H"/>
    <property type="match status" value="1"/>
</dbReference>
<proteinExistence type="predicted"/>
<dbReference type="PROSITE" id="PS50102">
    <property type="entry name" value="RRM"/>
    <property type="match status" value="2"/>
</dbReference>
<feature type="region of interest" description="Disordered" evidence="4">
    <location>
        <begin position="331"/>
        <end position="370"/>
    </location>
</feature>
<evidence type="ECO:0000256" key="1">
    <source>
        <dbReference type="ARBA" id="ARBA00022737"/>
    </source>
</evidence>
<dbReference type="GeneID" id="63696849"/>